<proteinExistence type="predicted"/>
<keyword evidence="3" id="KW-1185">Reference proteome</keyword>
<dbReference type="RefSeq" id="WP_091391399.1">
    <property type="nucleotide sequence ID" value="NZ_BKAI01000001.1"/>
</dbReference>
<gene>
    <name evidence="2" type="ORF">SAMN04487935_0151</name>
</gene>
<keyword evidence="1" id="KW-1133">Transmembrane helix</keyword>
<evidence type="ECO:0000313" key="3">
    <source>
        <dbReference type="Proteomes" id="UP000199580"/>
    </source>
</evidence>
<protein>
    <submittedName>
        <fullName evidence="2">Exosortase F-associated protein</fullName>
    </submittedName>
</protein>
<accession>A0A1G8RJ46</accession>
<dbReference type="Proteomes" id="UP000199580">
    <property type="component" value="Unassembled WGS sequence"/>
</dbReference>
<evidence type="ECO:0000256" key="1">
    <source>
        <dbReference type="SAM" id="Phobius"/>
    </source>
</evidence>
<evidence type="ECO:0000313" key="2">
    <source>
        <dbReference type="EMBL" id="SDJ17104.1"/>
    </source>
</evidence>
<reference evidence="2 3" key="1">
    <citation type="submission" date="2016-10" db="EMBL/GenBank/DDBJ databases">
        <authorList>
            <person name="de Groot N.N."/>
        </authorList>
    </citation>
    <scope>NUCLEOTIDE SEQUENCE [LARGE SCALE GENOMIC DNA]</scope>
    <source>
        <strain evidence="2 3">CGMCC 1.10076</strain>
    </source>
</reference>
<dbReference type="STRING" id="1128970.SAMN04487935_0151"/>
<organism evidence="2 3">
    <name type="scientific">Flavobacterium noncentrifugens</name>
    <dbReference type="NCBI Taxonomy" id="1128970"/>
    <lineage>
        <taxon>Bacteria</taxon>
        <taxon>Pseudomonadati</taxon>
        <taxon>Bacteroidota</taxon>
        <taxon>Flavobacteriia</taxon>
        <taxon>Flavobacteriales</taxon>
        <taxon>Flavobacteriaceae</taxon>
        <taxon>Flavobacterium</taxon>
    </lineage>
</organism>
<feature type="transmembrane region" description="Helical" evidence="1">
    <location>
        <begin position="93"/>
        <end position="113"/>
    </location>
</feature>
<feature type="transmembrane region" description="Helical" evidence="1">
    <location>
        <begin position="119"/>
        <end position="142"/>
    </location>
</feature>
<name>A0A1G8RJ46_9FLAO</name>
<keyword evidence="1" id="KW-0472">Membrane</keyword>
<dbReference type="OrthoDB" id="982493at2"/>
<feature type="transmembrane region" description="Helical" evidence="1">
    <location>
        <begin position="63"/>
        <end position="81"/>
    </location>
</feature>
<dbReference type="NCBIfam" id="TIGR04127">
    <property type="entry name" value="flavo_near_exo"/>
    <property type="match status" value="1"/>
</dbReference>
<dbReference type="InterPro" id="IPR026414">
    <property type="entry name" value="ExosoTase_F-assoc_memb"/>
</dbReference>
<keyword evidence="1" id="KW-0812">Transmembrane</keyword>
<dbReference type="AlphaFoldDB" id="A0A1G8RJ46"/>
<sequence>MPERLFKHKVKILFASMFICALVFVRAFENVLFYDPFLHYFKMDFVKWPLPEIDHLKLLAGLFYRYTLNTFFSLGIIYIAFKDLELTKFSAILYALFFGILIALFFAVLIFSGEENKMMLFYIRRFLIQPIFLLLFLPAFYYQKTVSKK</sequence>
<dbReference type="EMBL" id="FNEZ01000001">
    <property type="protein sequence ID" value="SDJ17104.1"/>
    <property type="molecule type" value="Genomic_DNA"/>
</dbReference>